<gene>
    <name evidence="2" type="ORF">Shyd_88270</name>
</gene>
<organism evidence="2 3">
    <name type="scientific">Streptomyces hydrogenans</name>
    <dbReference type="NCBI Taxonomy" id="1873719"/>
    <lineage>
        <taxon>Bacteria</taxon>
        <taxon>Bacillati</taxon>
        <taxon>Actinomycetota</taxon>
        <taxon>Actinomycetes</taxon>
        <taxon>Kitasatosporales</taxon>
        <taxon>Streptomycetaceae</taxon>
        <taxon>Streptomyces</taxon>
    </lineage>
</organism>
<evidence type="ECO:0000313" key="3">
    <source>
        <dbReference type="Proteomes" id="UP001052739"/>
    </source>
</evidence>
<sequence>METAHLLRRTAGSSPVGLVVPLRRHRSRRRRPTGHRDAGVMACVACSGSRCCGARRRPVAVGASEGGAMLAAQKATGNASRRRTLYEQQTRAAEEVVH</sequence>
<dbReference type="Proteomes" id="UP001052739">
    <property type="component" value="Unassembled WGS sequence"/>
</dbReference>
<protein>
    <submittedName>
        <fullName evidence="2">Uncharacterized protein</fullName>
    </submittedName>
</protein>
<feature type="region of interest" description="Disordered" evidence="1">
    <location>
        <begin position="72"/>
        <end position="98"/>
    </location>
</feature>
<feature type="region of interest" description="Disordered" evidence="1">
    <location>
        <begin position="1"/>
        <end position="37"/>
    </location>
</feature>
<comment type="caution">
    <text evidence="2">The sequence shown here is derived from an EMBL/GenBank/DDBJ whole genome shotgun (WGS) entry which is preliminary data.</text>
</comment>
<dbReference type="EMBL" id="BNDW01000117">
    <property type="protein sequence ID" value="GHI27456.1"/>
    <property type="molecule type" value="Genomic_DNA"/>
</dbReference>
<feature type="compositionally biased region" description="Basic residues" evidence="1">
    <location>
        <begin position="22"/>
        <end position="33"/>
    </location>
</feature>
<accession>A0ABQ3PR04</accession>
<keyword evidence="3" id="KW-1185">Reference proteome</keyword>
<name>A0ABQ3PR04_9ACTN</name>
<evidence type="ECO:0000256" key="1">
    <source>
        <dbReference type="SAM" id="MobiDB-lite"/>
    </source>
</evidence>
<reference evidence="2" key="1">
    <citation type="submission" date="2024-05" db="EMBL/GenBank/DDBJ databases">
        <title>Whole genome shotgun sequence of Streptomyces hydrogenans NBRC 13475.</title>
        <authorList>
            <person name="Komaki H."/>
            <person name="Tamura T."/>
        </authorList>
    </citation>
    <scope>NUCLEOTIDE SEQUENCE</scope>
    <source>
        <strain evidence="2">NBRC 13475</strain>
    </source>
</reference>
<proteinExistence type="predicted"/>
<evidence type="ECO:0000313" key="2">
    <source>
        <dbReference type="EMBL" id="GHI27456.1"/>
    </source>
</evidence>